<dbReference type="SMART" id="SM00849">
    <property type="entry name" value="Lactamase_B"/>
    <property type="match status" value="1"/>
</dbReference>
<name>A0A9D1HYM4_9ACTN</name>
<dbReference type="EMBL" id="DVMQ01000006">
    <property type="protein sequence ID" value="HIU23670.1"/>
    <property type="molecule type" value="Genomic_DNA"/>
</dbReference>
<organism evidence="2 3">
    <name type="scientific">Candidatus Coprovicinus avistercoris</name>
    <dbReference type="NCBI Taxonomy" id="2840754"/>
    <lineage>
        <taxon>Bacteria</taxon>
        <taxon>Bacillati</taxon>
        <taxon>Actinomycetota</taxon>
        <taxon>Coriobacteriia</taxon>
        <taxon>Coriobacteriales</taxon>
        <taxon>Coriobacteriaceae</taxon>
        <taxon>Coriobacteriaceae incertae sedis</taxon>
        <taxon>Candidatus Coprovicinus</taxon>
    </lineage>
</organism>
<proteinExistence type="predicted"/>
<reference evidence="2" key="1">
    <citation type="submission" date="2020-10" db="EMBL/GenBank/DDBJ databases">
        <authorList>
            <person name="Gilroy R."/>
        </authorList>
    </citation>
    <scope>NUCLEOTIDE SEQUENCE</scope>
    <source>
        <strain evidence="2">ChiHjej12B11-29160</strain>
    </source>
</reference>
<sequence length="268" mass="28885">MPSALHLHILASGSKGNAALVEGPEGTVLIDCGLSRRELLNRMSSLHLDLNNLKAVFLTHEHSDHASGIPVFMKHTNVPLFATAGTMAARKSLTNIAFEAIEDEDEITIAGMHIQVFPTSHDVADPIGFKFDTGNDSVGYCTDTGILTQQAQKHLYNARILALEANHDQDMLKRGPYPSFLKARIAGSSGHLSNNQASEALSTLVGESTQTIVAMHLSQENNRPGLAVQALAQSVNAEPDDKLFHRAHTTDGKLSILAAGQDRPLSIW</sequence>
<dbReference type="PANTHER" id="PTHR47619:SF1">
    <property type="entry name" value="EXODEOXYRIBONUCLEASE WALJ"/>
    <property type="match status" value="1"/>
</dbReference>
<dbReference type="Proteomes" id="UP000824078">
    <property type="component" value="Unassembled WGS sequence"/>
</dbReference>
<feature type="domain" description="Metallo-beta-lactamase" evidence="1">
    <location>
        <begin position="15"/>
        <end position="191"/>
    </location>
</feature>
<dbReference type="InterPro" id="IPR001279">
    <property type="entry name" value="Metallo-B-lactamas"/>
</dbReference>
<evidence type="ECO:0000259" key="1">
    <source>
        <dbReference type="SMART" id="SM00849"/>
    </source>
</evidence>
<dbReference type="AlphaFoldDB" id="A0A9D1HYM4"/>
<dbReference type="PANTHER" id="PTHR47619">
    <property type="entry name" value="METALLO-HYDROLASE YYCJ-RELATED"/>
    <property type="match status" value="1"/>
</dbReference>
<evidence type="ECO:0000313" key="3">
    <source>
        <dbReference type="Proteomes" id="UP000824078"/>
    </source>
</evidence>
<protein>
    <submittedName>
        <fullName evidence="2">MBL fold metallo-hydrolase</fullName>
    </submittedName>
</protein>
<dbReference type="Gene3D" id="3.60.15.10">
    <property type="entry name" value="Ribonuclease Z/Hydroxyacylglutathione hydrolase-like"/>
    <property type="match status" value="1"/>
</dbReference>
<dbReference type="InterPro" id="IPR052533">
    <property type="entry name" value="WalJ/YycJ-like"/>
</dbReference>
<accession>A0A9D1HYM4</accession>
<gene>
    <name evidence="2" type="ORF">IAD17_01945</name>
</gene>
<evidence type="ECO:0000313" key="2">
    <source>
        <dbReference type="EMBL" id="HIU23670.1"/>
    </source>
</evidence>
<reference evidence="2" key="2">
    <citation type="journal article" date="2021" name="PeerJ">
        <title>Extensive microbial diversity within the chicken gut microbiome revealed by metagenomics and culture.</title>
        <authorList>
            <person name="Gilroy R."/>
            <person name="Ravi A."/>
            <person name="Getino M."/>
            <person name="Pursley I."/>
            <person name="Horton D.L."/>
            <person name="Alikhan N.F."/>
            <person name="Baker D."/>
            <person name="Gharbi K."/>
            <person name="Hall N."/>
            <person name="Watson M."/>
            <person name="Adriaenssens E.M."/>
            <person name="Foster-Nyarko E."/>
            <person name="Jarju S."/>
            <person name="Secka A."/>
            <person name="Antonio M."/>
            <person name="Oren A."/>
            <person name="Chaudhuri R.R."/>
            <person name="La Ragione R."/>
            <person name="Hildebrand F."/>
            <person name="Pallen M.J."/>
        </authorList>
    </citation>
    <scope>NUCLEOTIDE SEQUENCE</scope>
    <source>
        <strain evidence="2">ChiHjej12B11-29160</strain>
    </source>
</reference>
<dbReference type="SUPFAM" id="SSF56281">
    <property type="entry name" value="Metallo-hydrolase/oxidoreductase"/>
    <property type="match status" value="1"/>
</dbReference>
<comment type="caution">
    <text evidence="2">The sequence shown here is derived from an EMBL/GenBank/DDBJ whole genome shotgun (WGS) entry which is preliminary data.</text>
</comment>
<dbReference type="Pfam" id="PF12706">
    <property type="entry name" value="Lactamase_B_2"/>
    <property type="match status" value="1"/>
</dbReference>
<dbReference type="InterPro" id="IPR036866">
    <property type="entry name" value="RibonucZ/Hydroxyglut_hydro"/>
</dbReference>